<evidence type="ECO:0000313" key="4">
    <source>
        <dbReference type="Proteomes" id="UP000748308"/>
    </source>
</evidence>
<dbReference type="EMBL" id="VGIY01000523">
    <property type="protein sequence ID" value="MBM3318875.1"/>
    <property type="molecule type" value="Genomic_DNA"/>
</dbReference>
<comment type="caution">
    <text evidence="3">The sequence shown here is derived from an EMBL/GenBank/DDBJ whole genome shotgun (WGS) entry which is preliminary data.</text>
</comment>
<dbReference type="Pfam" id="PF04151">
    <property type="entry name" value="PPC"/>
    <property type="match status" value="1"/>
</dbReference>
<protein>
    <submittedName>
        <fullName evidence="3">PPC domain-containing protein</fullName>
    </submittedName>
</protein>
<feature type="signal peptide" evidence="1">
    <location>
        <begin position="1"/>
        <end position="23"/>
    </location>
</feature>
<sequence length="320" mass="33588">MKTAKLGILFLIPLLVIGTSALANEKPDVDHGPTVVLDIAEVAGRAEGDDCSNPIVIPGLPYQDLGQTTCGRGNNYADTCLGSYDGGEDILYQLTLTSTTTVEITMDPLGTTWTGIAIDDECPPGLSCIAFQTGSSSAPRFLSVTLAPGTYYIMVDTWPSPTCIPAFNLSIVEGVPFPNPTCETAIDLCAQGLTTFPTQTCGGGSNYSPTNGCTGYSQAAGEDAVYKIYLTTGQVFAATLTDESYDAAIYLLTDCSNMNSCVAGGDDPETFSYVATADGWYYLVVDGYATGGCGTGIMTIDMPPTPAETPTWGRVKGMFR</sequence>
<organism evidence="3 4">
    <name type="scientific">Eiseniibacteriota bacterium</name>
    <dbReference type="NCBI Taxonomy" id="2212470"/>
    <lineage>
        <taxon>Bacteria</taxon>
        <taxon>Candidatus Eiseniibacteriota</taxon>
    </lineage>
</organism>
<dbReference type="Gene3D" id="2.60.120.380">
    <property type="match status" value="2"/>
</dbReference>
<evidence type="ECO:0000313" key="3">
    <source>
        <dbReference type="EMBL" id="MBM3318875.1"/>
    </source>
</evidence>
<feature type="chain" id="PRO_5037864228" evidence="1">
    <location>
        <begin position="24"/>
        <end position="320"/>
    </location>
</feature>
<gene>
    <name evidence="3" type="ORF">FJY75_13585</name>
</gene>
<evidence type="ECO:0000256" key="1">
    <source>
        <dbReference type="SAM" id="SignalP"/>
    </source>
</evidence>
<keyword evidence="1" id="KW-0732">Signal</keyword>
<evidence type="ECO:0000259" key="2">
    <source>
        <dbReference type="Pfam" id="PF04151"/>
    </source>
</evidence>
<accession>A0A937XB86</accession>
<dbReference type="InterPro" id="IPR007280">
    <property type="entry name" value="Peptidase_C_arc/bac"/>
</dbReference>
<proteinExistence type="predicted"/>
<reference evidence="3" key="1">
    <citation type="submission" date="2019-03" db="EMBL/GenBank/DDBJ databases">
        <title>Lake Tanganyika Metagenome-Assembled Genomes (MAGs).</title>
        <authorList>
            <person name="Tran P."/>
        </authorList>
    </citation>
    <scope>NUCLEOTIDE SEQUENCE</scope>
    <source>
        <strain evidence="3">M_DeepCast_400m_m2_100</strain>
    </source>
</reference>
<name>A0A937XB86_UNCEI</name>
<feature type="domain" description="Peptidase C-terminal archaeal/bacterial" evidence="2">
    <location>
        <begin position="224"/>
        <end position="287"/>
    </location>
</feature>
<dbReference type="Proteomes" id="UP000748308">
    <property type="component" value="Unassembled WGS sequence"/>
</dbReference>
<dbReference type="AlphaFoldDB" id="A0A937XB86"/>